<dbReference type="Pfam" id="PF18758">
    <property type="entry name" value="KDZ"/>
    <property type="match status" value="1"/>
</dbReference>
<reference evidence="1 2" key="1">
    <citation type="journal article" date="2018" name="Evol. Lett.">
        <title>Horizontal gene cluster transfer increased hallucinogenic mushroom diversity.</title>
        <authorList>
            <person name="Reynolds H.T."/>
            <person name="Vijayakumar V."/>
            <person name="Gluck-Thaler E."/>
            <person name="Korotkin H.B."/>
            <person name="Matheny P.B."/>
            <person name="Slot J.C."/>
        </authorList>
    </citation>
    <scope>NUCLEOTIDE SEQUENCE [LARGE SCALE GENOMIC DNA]</scope>
    <source>
        <strain evidence="1 2">2631</strain>
    </source>
</reference>
<proteinExistence type="predicted"/>
<dbReference type="OrthoDB" id="2505969at2759"/>
<dbReference type="EMBL" id="NHYD01002830">
    <property type="protein sequence ID" value="PPQ84690.1"/>
    <property type="molecule type" value="Genomic_DNA"/>
</dbReference>
<dbReference type="AlphaFoldDB" id="A0A409X1Q5"/>
<dbReference type="InParanoid" id="A0A409X1Q5"/>
<evidence type="ECO:0000313" key="1">
    <source>
        <dbReference type="EMBL" id="PPQ84690.1"/>
    </source>
</evidence>
<dbReference type="InterPro" id="IPR040521">
    <property type="entry name" value="KDZ"/>
</dbReference>
<accession>A0A409X1Q5</accession>
<protein>
    <submittedName>
        <fullName evidence="1">Uncharacterized protein</fullName>
    </submittedName>
</protein>
<dbReference type="Proteomes" id="UP000283269">
    <property type="component" value="Unassembled WGS sequence"/>
</dbReference>
<comment type="caution">
    <text evidence="1">The sequence shown here is derived from an EMBL/GenBank/DDBJ whole genome shotgun (WGS) entry which is preliminary data.</text>
</comment>
<keyword evidence="2" id="KW-1185">Reference proteome</keyword>
<organism evidence="1 2">
    <name type="scientific">Psilocybe cyanescens</name>
    <dbReference type="NCBI Taxonomy" id="93625"/>
    <lineage>
        <taxon>Eukaryota</taxon>
        <taxon>Fungi</taxon>
        <taxon>Dikarya</taxon>
        <taxon>Basidiomycota</taxon>
        <taxon>Agaricomycotina</taxon>
        <taxon>Agaricomycetes</taxon>
        <taxon>Agaricomycetidae</taxon>
        <taxon>Agaricales</taxon>
        <taxon>Agaricineae</taxon>
        <taxon>Strophariaceae</taxon>
        <taxon>Psilocybe</taxon>
    </lineage>
</organism>
<sequence>MYVKGVGLEDFEECKQTFCKSNELASVTCLASPYHRHQHIDEHFIFHDQDKHAASGNFIFQNYQQALNRIATDTPQLASLSSKLKTSGPDYESYLQAECEHLQALRSEPETVWKAMDYLELLTKTQECK</sequence>
<evidence type="ECO:0000313" key="2">
    <source>
        <dbReference type="Proteomes" id="UP000283269"/>
    </source>
</evidence>
<gene>
    <name evidence="1" type="ORF">CVT25_014180</name>
</gene>
<name>A0A409X1Q5_PSICY</name>